<proteinExistence type="predicted"/>
<gene>
    <name evidence="1" type="ORF">UFOPK2366_01135</name>
</gene>
<protein>
    <submittedName>
        <fullName evidence="1">Unannotated protein</fullName>
    </submittedName>
</protein>
<reference evidence="1" key="1">
    <citation type="submission" date="2020-05" db="EMBL/GenBank/DDBJ databases">
        <authorList>
            <person name="Chiriac C."/>
            <person name="Salcher M."/>
            <person name="Ghai R."/>
            <person name="Kavagutti S V."/>
        </authorList>
    </citation>
    <scope>NUCLEOTIDE SEQUENCE</scope>
</reference>
<dbReference type="EMBL" id="CAEZXM010000208">
    <property type="protein sequence ID" value="CAB4698407.1"/>
    <property type="molecule type" value="Genomic_DNA"/>
</dbReference>
<dbReference type="AlphaFoldDB" id="A0A6J6PIA0"/>
<organism evidence="1">
    <name type="scientific">freshwater metagenome</name>
    <dbReference type="NCBI Taxonomy" id="449393"/>
    <lineage>
        <taxon>unclassified sequences</taxon>
        <taxon>metagenomes</taxon>
        <taxon>ecological metagenomes</taxon>
    </lineage>
</organism>
<evidence type="ECO:0000313" key="1">
    <source>
        <dbReference type="EMBL" id="CAB4698407.1"/>
    </source>
</evidence>
<accession>A0A6J6PIA0</accession>
<sequence length="201" mass="22139">MTRSSGCSLRHHWSGSWSRSCCPAPSPVPLPESATNARRALASRSKTRSASLVNFPHFVGCSGSECSPSSAEQWSTLDFCTLQPRVTPMLVRCKRCTPAPHWCASSRVGCCRTSDQRRSSRAKGLREYCNCSLSAHCSVEPFLSLAALPPRSYSVLLRSSFGVSRVGVSMGQRDRQRWRVCPTSVDCVSRSQSTWGHWHSA</sequence>
<name>A0A6J6PIA0_9ZZZZ</name>